<proteinExistence type="predicted"/>
<dbReference type="Proteomes" id="UP000297527">
    <property type="component" value="Unassembled WGS sequence"/>
</dbReference>
<gene>
    <name evidence="3" type="ORF">BCON_0403g00060</name>
</gene>
<evidence type="ECO:0000313" key="4">
    <source>
        <dbReference type="Proteomes" id="UP000297527"/>
    </source>
</evidence>
<name>A0A4Z1HD25_9HELO</name>
<evidence type="ECO:0000256" key="1">
    <source>
        <dbReference type="SAM" id="Coils"/>
    </source>
</evidence>
<accession>A0A4Z1HD25</accession>
<dbReference type="AlphaFoldDB" id="A0A4Z1HD25"/>
<evidence type="ECO:0008006" key="5">
    <source>
        <dbReference type="Google" id="ProtNLM"/>
    </source>
</evidence>
<reference evidence="3 4" key="1">
    <citation type="submission" date="2017-12" db="EMBL/GenBank/DDBJ databases">
        <title>Comparative genomics of Botrytis spp.</title>
        <authorList>
            <person name="Valero-Jimenez C.A."/>
            <person name="Tapia P."/>
            <person name="Veloso J."/>
            <person name="Silva-Moreno E."/>
            <person name="Staats M."/>
            <person name="Valdes J.H."/>
            <person name="Van Kan J.A.L."/>
        </authorList>
    </citation>
    <scope>NUCLEOTIDE SEQUENCE [LARGE SCALE GENOMIC DNA]</scope>
    <source>
        <strain evidence="3 4">MUCL11595</strain>
    </source>
</reference>
<comment type="caution">
    <text evidence="3">The sequence shown here is derived from an EMBL/GenBank/DDBJ whole genome shotgun (WGS) entry which is preliminary data.</text>
</comment>
<keyword evidence="4" id="KW-1185">Reference proteome</keyword>
<keyword evidence="2" id="KW-0732">Signal</keyword>
<dbReference type="OrthoDB" id="194358at2759"/>
<feature type="signal peptide" evidence="2">
    <location>
        <begin position="1"/>
        <end position="22"/>
    </location>
</feature>
<evidence type="ECO:0000313" key="3">
    <source>
        <dbReference type="EMBL" id="TGO45312.1"/>
    </source>
</evidence>
<dbReference type="EMBL" id="PQXN01000401">
    <property type="protein sequence ID" value="TGO45312.1"/>
    <property type="molecule type" value="Genomic_DNA"/>
</dbReference>
<feature type="chain" id="PRO_5021495502" description="Fungal N-terminal domain-containing protein" evidence="2">
    <location>
        <begin position="23"/>
        <end position="233"/>
    </location>
</feature>
<organism evidence="3 4">
    <name type="scientific">Botryotinia convoluta</name>
    <dbReference type="NCBI Taxonomy" id="54673"/>
    <lineage>
        <taxon>Eukaryota</taxon>
        <taxon>Fungi</taxon>
        <taxon>Dikarya</taxon>
        <taxon>Ascomycota</taxon>
        <taxon>Pezizomycotina</taxon>
        <taxon>Leotiomycetes</taxon>
        <taxon>Helotiales</taxon>
        <taxon>Sclerotiniaceae</taxon>
        <taxon>Botryotinia</taxon>
    </lineage>
</organism>
<keyword evidence="1" id="KW-0175">Coiled coil</keyword>
<feature type="coiled-coil region" evidence="1">
    <location>
        <begin position="149"/>
        <end position="176"/>
    </location>
</feature>
<protein>
    <recommendedName>
        <fullName evidence="5">Fungal N-terminal domain-containing protein</fullName>
    </recommendedName>
</protein>
<evidence type="ECO:0000256" key="2">
    <source>
        <dbReference type="SAM" id="SignalP"/>
    </source>
</evidence>
<sequence>MDPVSVLGLTASIIACVQLAQALSKKVGPSEHNRTDLERMLKTLRRFLASYQGLKNIAAIDESEGRFCLVEQAEQPWKECQEIINEVQQRLEENLFHRWVRGSSWDRKIKKCLSTFDDVREQFDIAIQSDQLQIIAAVKKYVQQALCDTRDIKKNAQRIQDHIQDLKDDARDVRHDISFYNQSIDTNHTNIVQHTREVKDSMQDIKCTITQQSLDFESKEKIKALESKKKEVL</sequence>